<evidence type="ECO:0000256" key="1">
    <source>
        <dbReference type="SAM" id="MobiDB-lite"/>
    </source>
</evidence>
<dbReference type="EMBL" id="JACGWJ010000029">
    <property type="protein sequence ID" value="KAL0303055.1"/>
    <property type="molecule type" value="Genomic_DNA"/>
</dbReference>
<accession>A0AAW2KB32</accession>
<feature type="compositionally biased region" description="Low complexity" evidence="1">
    <location>
        <begin position="31"/>
        <end position="41"/>
    </location>
</feature>
<name>A0AAW2KB32_SESRA</name>
<sequence length="143" mass="15986">MAEWYPEFGYVGNDKAASEDIQVTQELNMHSVNSNRKSTSTSKKRKASKVGDDDGLSNIVSMFCESADEHLTELSKKLFVDYMKVEKRAAVFEAVGKVSGIDLNDQIIISNKLADNPKKMDRFFNLSDEARARMVGLMLNGKV</sequence>
<proteinExistence type="predicted"/>
<organism evidence="2">
    <name type="scientific">Sesamum radiatum</name>
    <name type="common">Black benniseed</name>
    <dbReference type="NCBI Taxonomy" id="300843"/>
    <lineage>
        <taxon>Eukaryota</taxon>
        <taxon>Viridiplantae</taxon>
        <taxon>Streptophyta</taxon>
        <taxon>Embryophyta</taxon>
        <taxon>Tracheophyta</taxon>
        <taxon>Spermatophyta</taxon>
        <taxon>Magnoliopsida</taxon>
        <taxon>eudicotyledons</taxon>
        <taxon>Gunneridae</taxon>
        <taxon>Pentapetalae</taxon>
        <taxon>asterids</taxon>
        <taxon>lamiids</taxon>
        <taxon>Lamiales</taxon>
        <taxon>Pedaliaceae</taxon>
        <taxon>Sesamum</taxon>
    </lineage>
</organism>
<gene>
    <name evidence="2" type="ORF">Sradi_6173600</name>
</gene>
<evidence type="ECO:0000313" key="2">
    <source>
        <dbReference type="EMBL" id="KAL0303055.1"/>
    </source>
</evidence>
<comment type="caution">
    <text evidence="2">The sequence shown here is derived from an EMBL/GenBank/DDBJ whole genome shotgun (WGS) entry which is preliminary data.</text>
</comment>
<protein>
    <submittedName>
        <fullName evidence="2">Uncharacterized protein</fullName>
    </submittedName>
</protein>
<reference evidence="2" key="2">
    <citation type="journal article" date="2024" name="Plant">
        <title>Genomic evolution and insights into agronomic trait innovations of Sesamum species.</title>
        <authorList>
            <person name="Miao H."/>
            <person name="Wang L."/>
            <person name="Qu L."/>
            <person name="Liu H."/>
            <person name="Sun Y."/>
            <person name="Le M."/>
            <person name="Wang Q."/>
            <person name="Wei S."/>
            <person name="Zheng Y."/>
            <person name="Lin W."/>
            <person name="Duan Y."/>
            <person name="Cao H."/>
            <person name="Xiong S."/>
            <person name="Wang X."/>
            <person name="Wei L."/>
            <person name="Li C."/>
            <person name="Ma Q."/>
            <person name="Ju M."/>
            <person name="Zhao R."/>
            <person name="Li G."/>
            <person name="Mu C."/>
            <person name="Tian Q."/>
            <person name="Mei H."/>
            <person name="Zhang T."/>
            <person name="Gao T."/>
            <person name="Zhang H."/>
        </authorList>
    </citation>
    <scope>NUCLEOTIDE SEQUENCE</scope>
    <source>
        <strain evidence="2">G02</strain>
    </source>
</reference>
<feature type="region of interest" description="Disordered" evidence="1">
    <location>
        <begin position="30"/>
        <end position="56"/>
    </location>
</feature>
<dbReference type="AlphaFoldDB" id="A0AAW2KB32"/>
<reference evidence="2" key="1">
    <citation type="submission" date="2020-06" db="EMBL/GenBank/DDBJ databases">
        <authorList>
            <person name="Li T."/>
            <person name="Hu X."/>
            <person name="Zhang T."/>
            <person name="Song X."/>
            <person name="Zhang H."/>
            <person name="Dai N."/>
            <person name="Sheng W."/>
            <person name="Hou X."/>
            <person name="Wei L."/>
        </authorList>
    </citation>
    <scope>NUCLEOTIDE SEQUENCE</scope>
    <source>
        <strain evidence="2">G02</strain>
        <tissue evidence="2">Leaf</tissue>
    </source>
</reference>